<dbReference type="SMART" id="SM00248">
    <property type="entry name" value="ANK"/>
    <property type="match status" value="2"/>
</dbReference>
<dbReference type="GO" id="GO:0035091">
    <property type="term" value="F:phosphatidylinositol binding"/>
    <property type="evidence" value="ECO:0007669"/>
    <property type="project" value="InterPro"/>
</dbReference>
<evidence type="ECO:0000256" key="3">
    <source>
        <dbReference type="ARBA" id="ARBA00038386"/>
    </source>
</evidence>
<dbReference type="AlphaFoldDB" id="A0A9P6FKR5"/>
<dbReference type="PANTHER" id="PTHR24179:SF21">
    <property type="entry name" value="MYOSIN BINDING SUBUNIT, ISOFORM O"/>
    <property type="match status" value="1"/>
</dbReference>
<sequence length="289" mass="32801">MRLNSIPVNPADASPIRPRLRSYQSSPSIRLFTKSSSSTRDKTDASSTTQKPSRNSKKVSFDPSSLMADAAKTGDLVLFQKMLAQLLEVSGPCGHSEKEIVNYQSVSRRLSPLHLAASYNHLDLCRYLVHKGANVNLMDVEGWTPMHCAAAEGHLAVFELLVKEPNADLEAMTFDGEMLEDVVEDEDVQHNIYAQFHSLLPTIPLAMTETLQAIYVRDYETRTNPKPHSVFRVEVHAAVRTWSVWKRYSEFEQLHQRLTELFPDHPPPQPLPAKHWWQSTMDNPELLEE</sequence>
<dbReference type="SUPFAM" id="SSF48403">
    <property type="entry name" value="Ankyrin repeat"/>
    <property type="match status" value="1"/>
</dbReference>
<accession>A0A9P6FKR5</accession>
<reference evidence="7" key="1">
    <citation type="journal article" date="2020" name="Fungal Divers.">
        <title>Resolving the Mortierellaceae phylogeny through synthesis of multi-gene phylogenetics and phylogenomics.</title>
        <authorList>
            <person name="Vandepol N."/>
            <person name="Liber J."/>
            <person name="Desiro A."/>
            <person name="Na H."/>
            <person name="Kennedy M."/>
            <person name="Barry K."/>
            <person name="Grigoriev I.V."/>
            <person name="Miller A.N."/>
            <person name="O'Donnell K."/>
            <person name="Stajich J.E."/>
            <person name="Bonito G."/>
        </authorList>
    </citation>
    <scope>NUCLEOTIDE SEQUENCE</scope>
    <source>
        <strain evidence="7">KOD1015</strain>
    </source>
</reference>
<dbReference type="InterPro" id="IPR036871">
    <property type="entry name" value="PX_dom_sf"/>
</dbReference>
<dbReference type="Gene3D" id="3.30.1520.10">
    <property type="entry name" value="Phox-like domain"/>
    <property type="match status" value="1"/>
</dbReference>
<comment type="similarity">
    <text evidence="3">Belongs to the NRARP family.</text>
</comment>
<keyword evidence="4" id="KW-0040">ANK repeat</keyword>
<dbReference type="GO" id="GO:0005737">
    <property type="term" value="C:cytoplasm"/>
    <property type="evidence" value="ECO:0007669"/>
    <property type="project" value="TreeGrafter"/>
</dbReference>
<evidence type="ECO:0000256" key="2">
    <source>
        <dbReference type="ARBA" id="ARBA00022737"/>
    </source>
</evidence>
<protein>
    <recommendedName>
        <fullName evidence="6">PX domain-containing protein</fullName>
    </recommendedName>
</protein>
<dbReference type="OrthoDB" id="428895at2759"/>
<dbReference type="InterPro" id="IPR051226">
    <property type="entry name" value="PP1_Regulatory_Subunit"/>
</dbReference>
<dbReference type="PROSITE" id="PS50088">
    <property type="entry name" value="ANK_REPEAT"/>
    <property type="match status" value="2"/>
</dbReference>
<evidence type="ECO:0000256" key="4">
    <source>
        <dbReference type="PROSITE-ProRule" id="PRU00023"/>
    </source>
</evidence>
<evidence type="ECO:0000256" key="5">
    <source>
        <dbReference type="SAM" id="MobiDB-lite"/>
    </source>
</evidence>
<feature type="repeat" description="ANK" evidence="4">
    <location>
        <begin position="141"/>
        <end position="163"/>
    </location>
</feature>
<evidence type="ECO:0000313" key="8">
    <source>
        <dbReference type="Proteomes" id="UP000780801"/>
    </source>
</evidence>
<feature type="domain" description="PX" evidence="6">
    <location>
        <begin position="209"/>
        <end position="289"/>
    </location>
</feature>
<dbReference type="PROSITE" id="PS50195">
    <property type="entry name" value="PX"/>
    <property type="match status" value="1"/>
</dbReference>
<evidence type="ECO:0000259" key="6">
    <source>
        <dbReference type="PROSITE" id="PS50195"/>
    </source>
</evidence>
<dbReference type="InterPro" id="IPR036770">
    <property type="entry name" value="Ankyrin_rpt-contain_sf"/>
</dbReference>
<dbReference type="Pfam" id="PF12796">
    <property type="entry name" value="Ank_2"/>
    <property type="match status" value="1"/>
</dbReference>
<dbReference type="PANTHER" id="PTHR24179">
    <property type="entry name" value="PROTEIN PHOSPHATASE 1 REGULATORY SUBUNIT 12"/>
    <property type="match status" value="1"/>
</dbReference>
<dbReference type="Pfam" id="PF00787">
    <property type="entry name" value="PX"/>
    <property type="match status" value="1"/>
</dbReference>
<dbReference type="InterPro" id="IPR002110">
    <property type="entry name" value="Ankyrin_rpt"/>
</dbReference>
<keyword evidence="2" id="KW-0677">Repeat</keyword>
<evidence type="ECO:0000256" key="1">
    <source>
        <dbReference type="ARBA" id="ARBA00022473"/>
    </source>
</evidence>
<dbReference type="SUPFAM" id="SSF64268">
    <property type="entry name" value="PX domain"/>
    <property type="match status" value="1"/>
</dbReference>
<comment type="caution">
    <text evidence="7">The sequence shown here is derived from an EMBL/GenBank/DDBJ whole genome shotgun (WGS) entry which is preliminary data.</text>
</comment>
<feature type="non-terminal residue" evidence="7">
    <location>
        <position position="289"/>
    </location>
</feature>
<keyword evidence="8" id="KW-1185">Reference proteome</keyword>
<keyword evidence="1" id="KW-0217">Developmental protein</keyword>
<dbReference type="InterPro" id="IPR001683">
    <property type="entry name" value="PX_dom"/>
</dbReference>
<proteinExistence type="inferred from homology"/>
<dbReference type="Proteomes" id="UP000780801">
    <property type="component" value="Unassembled WGS sequence"/>
</dbReference>
<organism evidence="7 8">
    <name type="scientific">Lunasporangiospora selenospora</name>
    <dbReference type="NCBI Taxonomy" id="979761"/>
    <lineage>
        <taxon>Eukaryota</taxon>
        <taxon>Fungi</taxon>
        <taxon>Fungi incertae sedis</taxon>
        <taxon>Mucoromycota</taxon>
        <taxon>Mortierellomycotina</taxon>
        <taxon>Mortierellomycetes</taxon>
        <taxon>Mortierellales</taxon>
        <taxon>Mortierellaceae</taxon>
        <taxon>Lunasporangiospora</taxon>
    </lineage>
</organism>
<dbReference type="PROSITE" id="PS50297">
    <property type="entry name" value="ANK_REP_REGION"/>
    <property type="match status" value="2"/>
</dbReference>
<dbReference type="EMBL" id="JAABOA010005085">
    <property type="protein sequence ID" value="KAF9577252.1"/>
    <property type="molecule type" value="Genomic_DNA"/>
</dbReference>
<dbReference type="GO" id="GO:0019208">
    <property type="term" value="F:phosphatase regulator activity"/>
    <property type="evidence" value="ECO:0007669"/>
    <property type="project" value="TreeGrafter"/>
</dbReference>
<dbReference type="Gene3D" id="1.25.40.20">
    <property type="entry name" value="Ankyrin repeat-containing domain"/>
    <property type="match status" value="1"/>
</dbReference>
<name>A0A9P6FKR5_9FUNG</name>
<feature type="repeat" description="ANK" evidence="4">
    <location>
        <begin position="108"/>
        <end position="140"/>
    </location>
</feature>
<dbReference type="GO" id="GO:0004857">
    <property type="term" value="F:enzyme inhibitor activity"/>
    <property type="evidence" value="ECO:0007669"/>
    <property type="project" value="TreeGrafter"/>
</dbReference>
<gene>
    <name evidence="7" type="ORF">BGW38_007661</name>
</gene>
<feature type="region of interest" description="Disordered" evidence="5">
    <location>
        <begin position="1"/>
        <end position="62"/>
    </location>
</feature>
<evidence type="ECO:0000313" key="7">
    <source>
        <dbReference type="EMBL" id="KAF9577252.1"/>
    </source>
</evidence>